<dbReference type="OrthoDB" id="2749098at2759"/>
<keyword evidence="1" id="KW-0472">Membrane</keyword>
<keyword evidence="1" id="KW-0812">Transmembrane</keyword>
<feature type="transmembrane region" description="Helical" evidence="1">
    <location>
        <begin position="30"/>
        <end position="51"/>
    </location>
</feature>
<dbReference type="Pfam" id="PF20151">
    <property type="entry name" value="DUF6533"/>
    <property type="match status" value="1"/>
</dbReference>
<evidence type="ECO:0000313" key="4">
    <source>
        <dbReference type="Proteomes" id="UP000230002"/>
    </source>
</evidence>
<keyword evidence="4" id="KW-1185">Reference proteome</keyword>
<protein>
    <recommendedName>
        <fullName evidence="2">DUF6533 domain-containing protein</fullName>
    </recommendedName>
</protein>
<dbReference type="Proteomes" id="UP000230002">
    <property type="component" value="Unassembled WGS sequence"/>
</dbReference>
<accession>A0A2G8RT82</accession>
<dbReference type="AlphaFoldDB" id="A0A2G8RT82"/>
<keyword evidence="1" id="KW-1133">Transmembrane helix</keyword>
<evidence type="ECO:0000313" key="3">
    <source>
        <dbReference type="EMBL" id="PIL24694.1"/>
    </source>
</evidence>
<organism evidence="3 4">
    <name type="scientific">Ganoderma sinense ZZ0214-1</name>
    <dbReference type="NCBI Taxonomy" id="1077348"/>
    <lineage>
        <taxon>Eukaryota</taxon>
        <taxon>Fungi</taxon>
        <taxon>Dikarya</taxon>
        <taxon>Basidiomycota</taxon>
        <taxon>Agaricomycotina</taxon>
        <taxon>Agaricomycetes</taxon>
        <taxon>Polyporales</taxon>
        <taxon>Polyporaceae</taxon>
        <taxon>Ganoderma</taxon>
    </lineage>
</organism>
<sequence length="77" mass="8788">MAALVLYDDTLTIKDEIRYFGGKKWTGATVLFWLNKWLVIIYYTFSLATGFEISDAMRGPREVVIDIGCIDVHHMGT</sequence>
<reference evidence="3 4" key="1">
    <citation type="journal article" date="2015" name="Sci. Rep.">
        <title>Chromosome-level genome map provides insights into diverse defense mechanisms in the medicinal fungus Ganoderma sinense.</title>
        <authorList>
            <person name="Zhu Y."/>
            <person name="Xu J."/>
            <person name="Sun C."/>
            <person name="Zhou S."/>
            <person name="Xu H."/>
            <person name="Nelson D.R."/>
            <person name="Qian J."/>
            <person name="Song J."/>
            <person name="Luo H."/>
            <person name="Xiang L."/>
            <person name="Li Y."/>
            <person name="Xu Z."/>
            <person name="Ji A."/>
            <person name="Wang L."/>
            <person name="Lu S."/>
            <person name="Hayward A."/>
            <person name="Sun W."/>
            <person name="Li X."/>
            <person name="Schwartz D.C."/>
            <person name="Wang Y."/>
            <person name="Chen S."/>
        </authorList>
    </citation>
    <scope>NUCLEOTIDE SEQUENCE [LARGE SCALE GENOMIC DNA]</scope>
    <source>
        <strain evidence="3 4">ZZ0214-1</strain>
    </source>
</reference>
<proteinExistence type="predicted"/>
<feature type="domain" description="DUF6533" evidence="2">
    <location>
        <begin position="2"/>
        <end position="41"/>
    </location>
</feature>
<evidence type="ECO:0000256" key="1">
    <source>
        <dbReference type="SAM" id="Phobius"/>
    </source>
</evidence>
<name>A0A2G8RT82_9APHY</name>
<gene>
    <name evidence="3" type="ORF">GSI_12580</name>
</gene>
<dbReference type="InterPro" id="IPR045340">
    <property type="entry name" value="DUF6533"/>
</dbReference>
<comment type="caution">
    <text evidence="3">The sequence shown here is derived from an EMBL/GenBank/DDBJ whole genome shotgun (WGS) entry which is preliminary data.</text>
</comment>
<dbReference type="EMBL" id="AYKW01000056">
    <property type="protein sequence ID" value="PIL24694.1"/>
    <property type="molecule type" value="Genomic_DNA"/>
</dbReference>
<evidence type="ECO:0000259" key="2">
    <source>
        <dbReference type="Pfam" id="PF20151"/>
    </source>
</evidence>